<dbReference type="OrthoDB" id="2990399at2"/>
<evidence type="ECO:0008006" key="3">
    <source>
        <dbReference type="Google" id="ProtNLM"/>
    </source>
</evidence>
<evidence type="ECO:0000313" key="1">
    <source>
        <dbReference type="EMBL" id="PTX62565.1"/>
    </source>
</evidence>
<sequence>MGEWLLAGVALFAVIGLMAGLFSRIFSQPPKKGGKASRLILLTRNSQGCVEGVVRSYSFRRRVRGEPLEIICFDEGSSDDTGPILQRLQKRYPSLDLHLRAEPPYQMDDGRDEASILDLRNRCS</sequence>
<dbReference type="EMBL" id="QBKR01000005">
    <property type="protein sequence ID" value="PTX62565.1"/>
    <property type="molecule type" value="Genomic_DNA"/>
</dbReference>
<gene>
    <name evidence="1" type="ORF">C8P63_105161</name>
</gene>
<dbReference type="RefSeq" id="WP_108022358.1">
    <property type="nucleotide sequence ID" value="NZ_QBKR01000005.1"/>
</dbReference>
<dbReference type="AlphaFoldDB" id="A0A2T6C2M5"/>
<reference evidence="1 2" key="1">
    <citation type="submission" date="2018-04" db="EMBL/GenBank/DDBJ databases">
        <title>Genomic Encyclopedia of Archaeal and Bacterial Type Strains, Phase II (KMG-II): from individual species to whole genera.</title>
        <authorList>
            <person name="Goeker M."/>
        </authorList>
    </citation>
    <scope>NUCLEOTIDE SEQUENCE [LARGE SCALE GENOMIC DNA]</scope>
    <source>
        <strain evidence="1 2">DSM 45787</strain>
    </source>
</reference>
<organism evidence="1 2">
    <name type="scientific">Melghirimyces profundicolus</name>
    <dbReference type="NCBI Taxonomy" id="1242148"/>
    <lineage>
        <taxon>Bacteria</taxon>
        <taxon>Bacillati</taxon>
        <taxon>Bacillota</taxon>
        <taxon>Bacilli</taxon>
        <taxon>Bacillales</taxon>
        <taxon>Thermoactinomycetaceae</taxon>
        <taxon>Melghirimyces</taxon>
    </lineage>
</organism>
<protein>
    <recommendedName>
        <fullName evidence="3">Glycosyl transferase family 2</fullName>
    </recommendedName>
</protein>
<dbReference type="Proteomes" id="UP000244240">
    <property type="component" value="Unassembled WGS sequence"/>
</dbReference>
<accession>A0A2T6C2M5</accession>
<keyword evidence="2" id="KW-1185">Reference proteome</keyword>
<dbReference type="InterPro" id="IPR029044">
    <property type="entry name" value="Nucleotide-diphossugar_trans"/>
</dbReference>
<proteinExistence type="predicted"/>
<name>A0A2T6C2M5_9BACL</name>
<comment type="caution">
    <text evidence="1">The sequence shown here is derived from an EMBL/GenBank/DDBJ whole genome shotgun (WGS) entry which is preliminary data.</text>
</comment>
<evidence type="ECO:0000313" key="2">
    <source>
        <dbReference type="Proteomes" id="UP000244240"/>
    </source>
</evidence>
<dbReference type="SUPFAM" id="SSF53448">
    <property type="entry name" value="Nucleotide-diphospho-sugar transferases"/>
    <property type="match status" value="1"/>
</dbReference>